<dbReference type="Pfam" id="PF00551">
    <property type="entry name" value="Formyl_trans_N"/>
    <property type="match status" value="1"/>
</dbReference>
<feature type="binding site" evidence="4">
    <location>
        <position position="109"/>
    </location>
    <ligand>
        <name>(6R)-10-formyltetrahydrofolate</name>
        <dbReference type="ChEBI" id="CHEBI:195366"/>
    </ligand>
</feature>
<dbReference type="EMBL" id="PCRK01000126">
    <property type="protein sequence ID" value="PIP19031.1"/>
    <property type="molecule type" value="Genomic_DNA"/>
</dbReference>
<gene>
    <name evidence="4" type="primary">purN</name>
    <name evidence="7" type="ORF">COX41_05080</name>
</gene>
<feature type="binding site" evidence="4">
    <location>
        <position position="67"/>
    </location>
    <ligand>
        <name>(6R)-10-formyltetrahydrofolate</name>
        <dbReference type="ChEBI" id="CHEBI:195366"/>
    </ligand>
</feature>
<comment type="catalytic activity">
    <reaction evidence="4">
        <text>N(1)-(5-phospho-beta-D-ribosyl)glycinamide + (6R)-10-formyltetrahydrofolate = N(2)-formyl-N(1)-(5-phospho-beta-D-ribosyl)glycinamide + (6S)-5,6,7,8-tetrahydrofolate + H(+)</text>
        <dbReference type="Rhea" id="RHEA:15053"/>
        <dbReference type="ChEBI" id="CHEBI:15378"/>
        <dbReference type="ChEBI" id="CHEBI:57453"/>
        <dbReference type="ChEBI" id="CHEBI:143788"/>
        <dbReference type="ChEBI" id="CHEBI:147286"/>
        <dbReference type="ChEBI" id="CHEBI:195366"/>
        <dbReference type="EC" id="2.1.2.2"/>
    </reaction>
</comment>
<dbReference type="GO" id="GO:0006189">
    <property type="term" value="P:'de novo' IMP biosynthetic process"/>
    <property type="evidence" value="ECO:0007669"/>
    <property type="project" value="UniProtKB-UniRule"/>
</dbReference>
<dbReference type="CDD" id="cd08645">
    <property type="entry name" value="FMT_core_GART"/>
    <property type="match status" value="1"/>
</dbReference>
<dbReference type="SUPFAM" id="SSF53328">
    <property type="entry name" value="Formyltransferase"/>
    <property type="match status" value="1"/>
</dbReference>
<reference evidence="7 8" key="1">
    <citation type="submission" date="2017-09" db="EMBL/GenBank/DDBJ databases">
        <title>Depth-based differentiation of microbial function through sediment-hosted aquifers and enrichment of novel symbionts in the deep terrestrial subsurface.</title>
        <authorList>
            <person name="Probst A.J."/>
            <person name="Ladd B."/>
            <person name="Jarett J.K."/>
            <person name="Geller-Mcgrath D.E."/>
            <person name="Sieber C.M."/>
            <person name="Emerson J.B."/>
            <person name="Anantharaman K."/>
            <person name="Thomas B.C."/>
            <person name="Malmstrom R."/>
            <person name="Stieglmeier M."/>
            <person name="Klingl A."/>
            <person name="Woyke T."/>
            <person name="Ryan C.M."/>
            <person name="Banfield J.F."/>
        </authorList>
    </citation>
    <scope>NUCLEOTIDE SEQUENCE [LARGE SCALE GENOMIC DNA]</scope>
    <source>
        <strain evidence="7">CG23_combo_of_CG06-09_8_20_14_all_41_10</strain>
    </source>
</reference>
<evidence type="ECO:0000256" key="5">
    <source>
        <dbReference type="SAM" id="Phobius"/>
    </source>
</evidence>
<evidence type="ECO:0000256" key="2">
    <source>
        <dbReference type="ARBA" id="ARBA00022679"/>
    </source>
</evidence>
<dbReference type="InterPro" id="IPR002376">
    <property type="entry name" value="Formyl_transf_N"/>
</dbReference>
<evidence type="ECO:0000256" key="3">
    <source>
        <dbReference type="ARBA" id="ARBA00022755"/>
    </source>
</evidence>
<accession>A0A2G9YKH6</accession>
<organism evidence="7 8">
    <name type="scientific">Candidatus Sherwoodlollariibacterium unditelluris</name>
    <dbReference type="NCBI Taxonomy" id="1974757"/>
    <lineage>
        <taxon>Bacteria</taxon>
        <taxon>Pseudomonadati</taxon>
        <taxon>Candidatus Omnitrophota</taxon>
        <taxon>Candidatus Sherwoodlollariibacterium</taxon>
    </lineage>
</organism>
<dbReference type="InterPro" id="IPR036477">
    <property type="entry name" value="Formyl_transf_N_sf"/>
</dbReference>
<keyword evidence="5" id="KW-1133">Transmembrane helix</keyword>
<evidence type="ECO:0000256" key="1">
    <source>
        <dbReference type="ARBA" id="ARBA00005054"/>
    </source>
</evidence>
<dbReference type="GO" id="GO:0005829">
    <property type="term" value="C:cytosol"/>
    <property type="evidence" value="ECO:0007669"/>
    <property type="project" value="TreeGrafter"/>
</dbReference>
<dbReference type="InterPro" id="IPR004607">
    <property type="entry name" value="GART"/>
</dbReference>
<proteinExistence type="inferred from homology"/>
<feature type="site" description="Raises pKa of active site His" evidence="4">
    <location>
        <position position="147"/>
    </location>
</feature>
<comment type="similarity">
    <text evidence="4">Belongs to the GART family.</text>
</comment>
<evidence type="ECO:0000259" key="6">
    <source>
        <dbReference type="Pfam" id="PF00551"/>
    </source>
</evidence>
<feature type="binding site" evidence="4">
    <location>
        <begin position="13"/>
        <end position="15"/>
    </location>
    <ligand>
        <name>N(1)-(5-phospho-beta-D-ribosyl)glycinamide</name>
        <dbReference type="ChEBI" id="CHEBI:143788"/>
    </ligand>
</feature>
<feature type="binding site" evidence="4">
    <location>
        <begin position="92"/>
        <end position="95"/>
    </location>
    <ligand>
        <name>(6R)-10-formyltetrahydrofolate</name>
        <dbReference type="ChEBI" id="CHEBI:195366"/>
    </ligand>
</feature>
<dbReference type="GO" id="GO:0004644">
    <property type="term" value="F:phosphoribosylglycinamide formyltransferase activity"/>
    <property type="evidence" value="ECO:0007669"/>
    <property type="project" value="UniProtKB-UniRule"/>
</dbReference>
<dbReference type="PANTHER" id="PTHR43369:SF2">
    <property type="entry name" value="PHOSPHORIBOSYLGLYCINAMIDE FORMYLTRANSFERASE"/>
    <property type="match status" value="1"/>
</dbReference>
<dbReference type="HAMAP" id="MF_01930">
    <property type="entry name" value="PurN"/>
    <property type="match status" value="1"/>
</dbReference>
<dbReference type="UniPathway" id="UPA00074">
    <property type="reaction ID" value="UER00126"/>
</dbReference>
<dbReference type="EC" id="2.1.2.2" evidence="4"/>
<dbReference type="NCBIfam" id="TIGR00639">
    <property type="entry name" value="PurN"/>
    <property type="match status" value="1"/>
</dbReference>
<comment type="caution">
    <text evidence="7">The sequence shown here is derived from an EMBL/GenBank/DDBJ whole genome shotgun (WGS) entry which is preliminary data.</text>
</comment>
<protein>
    <recommendedName>
        <fullName evidence="4">Phosphoribosylglycinamide formyltransferase</fullName>
        <ecNumber evidence="4">2.1.2.2</ecNumber>
    </recommendedName>
    <alternativeName>
        <fullName evidence="4">5'-phosphoribosylglycinamide transformylase</fullName>
    </alternativeName>
    <alternativeName>
        <fullName evidence="4">GAR transformylase</fullName>
        <shortName evidence="4">GART</shortName>
    </alternativeName>
</protein>
<keyword evidence="2 4" id="KW-0808">Transferase</keyword>
<feature type="active site" description="Proton donor" evidence="4">
    <location>
        <position position="111"/>
    </location>
</feature>
<feature type="domain" description="Formyl transferase N-terminal" evidence="6">
    <location>
        <begin position="4"/>
        <end position="184"/>
    </location>
</feature>
<sequence>MKTNIAVFASGRGSNFAAIAKAIKSGRIKKANLALLVCDNLNAPVILKAKKFKVKVALVRRDIFPTKNDFEDRIIRYLKENKIGLIVLAGFMRLLSLGFIRVYKNRIINIHPALLPSFKGAEGIKDAFDYGVKITGVTVHFVDGQMDHGPIIMQKEVKIEEKDTLESLEVKIHKVEHKLYPEAINSLIREKLRIKGRRVIISNRQSRKRPQSDLR</sequence>
<comment type="function">
    <text evidence="4">Catalyzes the transfer of a formyl group from 10-formyltetrahydrofolate to 5-phospho-ribosyl-glycinamide (GAR), producing 5-phospho-ribosyl-N-formylglycinamide (FGAR) and tetrahydrofolate.</text>
</comment>
<evidence type="ECO:0000313" key="7">
    <source>
        <dbReference type="EMBL" id="PIP19031.1"/>
    </source>
</evidence>
<comment type="pathway">
    <text evidence="1 4">Purine metabolism; IMP biosynthesis via de novo pathway; N(2)-formyl-N(1)-(5-phospho-D-ribosyl)glycinamide from N(1)-(5-phospho-D-ribosyl)glycinamide (10-formyl THF route): step 1/1.</text>
</comment>
<evidence type="ECO:0000256" key="4">
    <source>
        <dbReference type="HAMAP-Rule" id="MF_01930"/>
    </source>
</evidence>
<keyword evidence="5" id="KW-0472">Membrane</keyword>
<keyword evidence="3 4" id="KW-0658">Purine biosynthesis</keyword>
<keyword evidence="5" id="KW-0812">Transmembrane</keyword>
<dbReference type="Gene3D" id="3.40.50.170">
    <property type="entry name" value="Formyl transferase, N-terminal domain"/>
    <property type="match status" value="1"/>
</dbReference>
<dbReference type="Proteomes" id="UP000231292">
    <property type="component" value="Unassembled WGS sequence"/>
</dbReference>
<evidence type="ECO:0000313" key="8">
    <source>
        <dbReference type="Proteomes" id="UP000231292"/>
    </source>
</evidence>
<feature type="transmembrane region" description="Helical" evidence="5">
    <location>
        <begin position="83"/>
        <end position="103"/>
    </location>
</feature>
<dbReference type="AlphaFoldDB" id="A0A2G9YKH6"/>
<dbReference type="PANTHER" id="PTHR43369">
    <property type="entry name" value="PHOSPHORIBOSYLGLYCINAMIDE FORMYLTRANSFERASE"/>
    <property type="match status" value="1"/>
</dbReference>
<name>A0A2G9YKH6_9BACT</name>